<sequence length="100" mass="10897">MDEGSHFSYVENGLVKELKLCPSNKETFSKGLLGGGISPAAEHGRYTVTVESLNCKYSTKILNQPKIGSIIPRIRDESLFADLTSQGIKLTDIGKDTQPI</sequence>
<accession>A0A8X6YGT3</accession>
<evidence type="ECO:0000313" key="2">
    <source>
        <dbReference type="Proteomes" id="UP000886998"/>
    </source>
</evidence>
<reference evidence="1" key="1">
    <citation type="submission" date="2020-08" db="EMBL/GenBank/DDBJ databases">
        <title>Multicomponent nature underlies the extraordinary mechanical properties of spider dragline silk.</title>
        <authorList>
            <person name="Kono N."/>
            <person name="Nakamura H."/>
            <person name="Mori M."/>
            <person name="Yoshida Y."/>
            <person name="Ohtoshi R."/>
            <person name="Malay A.D."/>
            <person name="Moran D.A.P."/>
            <person name="Tomita M."/>
            <person name="Numata K."/>
            <person name="Arakawa K."/>
        </authorList>
    </citation>
    <scope>NUCLEOTIDE SEQUENCE</scope>
</reference>
<proteinExistence type="predicted"/>
<organism evidence="1 2">
    <name type="scientific">Trichonephila inaurata madagascariensis</name>
    <dbReference type="NCBI Taxonomy" id="2747483"/>
    <lineage>
        <taxon>Eukaryota</taxon>
        <taxon>Metazoa</taxon>
        <taxon>Ecdysozoa</taxon>
        <taxon>Arthropoda</taxon>
        <taxon>Chelicerata</taxon>
        <taxon>Arachnida</taxon>
        <taxon>Araneae</taxon>
        <taxon>Araneomorphae</taxon>
        <taxon>Entelegynae</taxon>
        <taxon>Araneoidea</taxon>
        <taxon>Nephilidae</taxon>
        <taxon>Trichonephila</taxon>
        <taxon>Trichonephila inaurata</taxon>
    </lineage>
</organism>
<protein>
    <submittedName>
        <fullName evidence="1">Transposable element Tc1 transposase</fullName>
    </submittedName>
</protein>
<keyword evidence="2" id="KW-1185">Reference proteome</keyword>
<dbReference type="OrthoDB" id="6420456at2759"/>
<gene>
    <name evidence="1" type="primary">X975_22733</name>
    <name evidence="1" type="ORF">TNIN_162071</name>
</gene>
<dbReference type="Proteomes" id="UP000886998">
    <property type="component" value="Unassembled WGS sequence"/>
</dbReference>
<evidence type="ECO:0000313" key="1">
    <source>
        <dbReference type="EMBL" id="GFY70307.1"/>
    </source>
</evidence>
<dbReference type="EMBL" id="BMAV01018165">
    <property type="protein sequence ID" value="GFY70307.1"/>
    <property type="molecule type" value="Genomic_DNA"/>
</dbReference>
<dbReference type="AlphaFoldDB" id="A0A8X6YGT3"/>
<name>A0A8X6YGT3_9ARAC</name>
<comment type="caution">
    <text evidence="1">The sequence shown here is derived from an EMBL/GenBank/DDBJ whole genome shotgun (WGS) entry which is preliminary data.</text>
</comment>